<evidence type="ECO:0000313" key="2">
    <source>
        <dbReference type="Proteomes" id="UP000782880"/>
    </source>
</evidence>
<dbReference type="EMBL" id="DYVE01000062">
    <property type="protein sequence ID" value="HJG27465.1"/>
    <property type="molecule type" value="Genomic_DNA"/>
</dbReference>
<gene>
    <name evidence="1" type="ORF">K8V20_02295</name>
</gene>
<organism evidence="1 2">
    <name type="scientific">Subdoligranulum variabile</name>
    <dbReference type="NCBI Taxonomy" id="214851"/>
    <lineage>
        <taxon>Bacteria</taxon>
        <taxon>Bacillati</taxon>
        <taxon>Bacillota</taxon>
        <taxon>Clostridia</taxon>
        <taxon>Eubacteriales</taxon>
        <taxon>Oscillospiraceae</taxon>
        <taxon>Subdoligranulum</taxon>
    </lineage>
</organism>
<reference evidence="1" key="1">
    <citation type="journal article" date="2021" name="PeerJ">
        <title>Extensive microbial diversity within the chicken gut microbiome revealed by metagenomics and culture.</title>
        <authorList>
            <person name="Gilroy R."/>
            <person name="Ravi A."/>
            <person name="Getino M."/>
            <person name="Pursley I."/>
            <person name="Horton D.L."/>
            <person name="Alikhan N.F."/>
            <person name="Baker D."/>
            <person name="Gharbi K."/>
            <person name="Hall N."/>
            <person name="Watson M."/>
            <person name="Adriaenssens E.M."/>
            <person name="Foster-Nyarko E."/>
            <person name="Jarju S."/>
            <person name="Secka A."/>
            <person name="Antonio M."/>
            <person name="Oren A."/>
            <person name="Chaudhuri R.R."/>
            <person name="La Ragione R."/>
            <person name="Hildebrand F."/>
            <person name="Pallen M.J."/>
        </authorList>
    </citation>
    <scope>NUCLEOTIDE SEQUENCE</scope>
    <source>
        <strain evidence="1">ChiBcec21-2208</strain>
    </source>
</reference>
<dbReference type="Gene3D" id="3.40.50.300">
    <property type="entry name" value="P-loop containing nucleotide triphosphate hydrolases"/>
    <property type="match status" value="1"/>
</dbReference>
<protein>
    <submittedName>
        <fullName evidence="1">Uncharacterized protein</fullName>
    </submittedName>
</protein>
<dbReference type="InterPro" id="IPR027417">
    <property type="entry name" value="P-loop_NTPase"/>
</dbReference>
<sequence length="383" mass="42164">MLHDIICPLCMKRFPANNVVFRHSDAGLRAAGRDLQAYRVPDIYRKAYYARHAIPVADAMELKTVDPAYFPEEEKFYSDGLLTSLRCAEGYTMSDRVCPFCHGKLYAGAGSMPMQQMAIIGGSNSGKTTFEAAMIYQLTRSGIGCINNTLNGKGGIDSAVENNIRILRKGSQEKLEKLQQGAVSEWSATENYHGPYIFQITPGQGSDSFALAFYDLPGEQFRNDIEMVRRRAPYIATAKTCLCLVDLNDITTVTDVIAALSTHFGHGMKENGVNLALVLYKADLLSRAVDGITQVVTPMQIAANAPVDMNLIEYASKQLEQFVVAREGHLKGAYASICALLGAENVRLFIAQAFDENGDFDPRGCEVPLLWSLARQGIYPHTH</sequence>
<evidence type="ECO:0000313" key="1">
    <source>
        <dbReference type="EMBL" id="HJG27465.1"/>
    </source>
</evidence>
<reference evidence="1" key="2">
    <citation type="submission" date="2021-09" db="EMBL/GenBank/DDBJ databases">
        <authorList>
            <person name="Gilroy R."/>
        </authorList>
    </citation>
    <scope>NUCLEOTIDE SEQUENCE</scope>
    <source>
        <strain evidence="1">ChiBcec21-2208</strain>
    </source>
</reference>
<accession>A0A921IJZ5</accession>
<name>A0A921IJZ5_9FIRM</name>
<dbReference type="Proteomes" id="UP000782880">
    <property type="component" value="Unassembled WGS sequence"/>
</dbReference>
<proteinExistence type="predicted"/>
<dbReference type="SUPFAM" id="SSF52540">
    <property type="entry name" value="P-loop containing nucleoside triphosphate hydrolases"/>
    <property type="match status" value="1"/>
</dbReference>
<comment type="caution">
    <text evidence="1">The sequence shown here is derived from an EMBL/GenBank/DDBJ whole genome shotgun (WGS) entry which is preliminary data.</text>
</comment>
<dbReference type="AlphaFoldDB" id="A0A921IJZ5"/>